<evidence type="ECO:0000313" key="3">
    <source>
        <dbReference type="Proteomes" id="UP001443914"/>
    </source>
</evidence>
<accession>A0AAW1LPR5</accession>
<evidence type="ECO:0000256" key="1">
    <source>
        <dbReference type="SAM" id="SignalP"/>
    </source>
</evidence>
<keyword evidence="3" id="KW-1185">Reference proteome</keyword>
<feature type="chain" id="PRO_5043418772" description="Pollen Ole e 1 allergen and extensin family protein" evidence="1">
    <location>
        <begin position="25"/>
        <end position="169"/>
    </location>
</feature>
<reference evidence="2" key="1">
    <citation type="submission" date="2024-03" db="EMBL/GenBank/DDBJ databases">
        <title>WGS assembly of Saponaria officinalis var. Norfolk2.</title>
        <authorList>
            <person name="Jenkins J."/>
            <person name="Shu S."/>
            <person name="Grimwood J."/>
            <person name="Barry K."/>
            <person name="Goodstein D."/>
            <person name="Schmutz J."/>
            <person name="Leebens-Mack J."/>
            <person name="Osbourn A."/>
        </authorList>
    </citation>
    <scope>NUCLEOTIDE SEQUENCE [LARGE SCALE GENOMIC DNA]</scope>
    <source>
        <strain evidence="2">JIC</strain>
    </source>
</reference>
<gene>
    <name evidence="2" type="ORF">RND81_04G148000</name>
</gene>
<dbReference type="EMBL" id="JBDFQZ010000004">
    <property type="protein sequence ID" value="KAK9734556.1"/>
    <property type="molecule type" value="Genomic_DNA"/>
</dbReference>
<evidence type="ECO:0008006" key="4">
    <source>
        <dbReference type="Google" id="ProtNLM"/>
    </source>
</evidence>
<keyword evidence="1" id="KW-0732">Signal</keyword>
<name>A0AAW1LPR5_SAPOF</name>
<organism evidence="2 3">
    <name type="scientific">Saponaria officinalis</name>
    <name type="common">Common soapwort</name>
    <name type="synonym">Lychnis saponaria</name>
    <dbReference type="NCBI Taxonomy" id="3572"/>
    <lineage>
        <taxon>Eukaryota</taxon>
        <taxon>Viridiplantae</taxon>
        <taxon>Streptophyta</taxon>
        <taxon>Embryophyta</taxon>
        <taxon>Tracheophyta</taxon>
        <taxon>Spermatophyta</taxon>
        <taxon>Magnoliopsida</taxon>
        <taxon>eudicotyledons</taxon>
        <taxon>Gunneridae</taxon>
        <taxon>Pentapetalae</taxon>
        <taxon>Caryophyllales</taxon>
        <taxon>Caryophyllaceae</taxon>
        <taxon>Caryophylleae</taxon>
        <taxon>Saponaria</taxon>
    </lineage>
</organism>
<sequence length="169" mass="18093">MAFPRFIIVFIIALTFSRIEHTLCSEVKGSVSCSDCGPDYDFTGIRILVKCSNVKKLSEAITDKKGNFATNLPSDAATSASPKCLAKVLGGSSQLYATKQNMVSVIVMARGDKNTYTLHTPLIVSKSCHGKCGSSRPDIDSSKTIDFPPEFGLPPASDFVAFIPIIGIP</sequence>
<evidence type="ECO:0000313" key="2">
    <source>
        <dbReference type="EMBL" id="KAK9734556.1"/>
    </source>
</evidence>
<dbReference type="Pfam" id="PF01190">
    <property type="entry name" value="Pollen_Ole_e_1"/>
    <property type="match status" value="1"/>
</dbReference>
<dbReference type="AlphaFoldDB" id="A0AAW1LPR5"/>
<feature type="signal peptide" evidence="1">
    <location>
        <begin position="1"/>
        <end position="24"/>
    </location>
</feature>
<protein>
    <recommendedName>
        <fullName evidence="4">Pollen Ole e 1 allergen and extensin family protein</fullName>
    </recommendedName>
</protein>
<comment type="caution">
    <text evidence="2">The sequence shown here is derived from an EMBL/GenBank/DDBJ whole genome shotgun (WGS) entry which is preliminary data.</text>
</comment>
<dbReference type="Proteomes" id="UP001443914">
    <property type="component" value="Unassembled WGS sequence"/>
</dbReference>
<proteinExistence type="predicted"/>